<comment type="similarity">
    <text evidence="1">Belongs to the ATPase alpha/beta chains family.</text>
</comment>
<dbReference type="AlphaFoldDB" id="Q24FC1"/>
<feature type="domain" description="ATPase F1/V1/A1 complex alpha/beta subunit nucleotide-binding" evidence="2">
    <location>
        <begin position="225"/>
        <end position="380"/>
    </location>
</feature>
<dbReference type="EMBL" id="GG662285">
    <property type="protein sequence ID" value="EAS06537.1"/>
    <property type="molecule type" value="Genomic_DNA"/>
</dbReference>
<dbReference type="OrthoDB" id="292516at2759"/>
<evidence type="ECO:0000259" key="2">
    <source>
        <dbReference type="Pfam" id="PF00006"/>
    </source>
</evidence>
<dbReference type="HOGENOM" id="CLU_031437_0_0_1"/>
<evidence type="ECO:0000313" key="4">
    <source>
        <dbReference type="Proteomes" id="UP000009168"/>
    </source>
</evidence>
<dbReference type="STRING" id="312017.Q24FC1"/>
<evidence type="ECO:0000256" key="1">
    <source>
        <dbReference type="ARBA" id="ARBA00008936"/>
    </source>
</evidence>
<dbReference type="eggNOG" id="ENOG502SU6C">
    <property type="taxonomic scope" value="Eukaryota"/>
</dbReference>
<reference evidence="4" key="1">
    <citation type="journal article" date="2006" name="PLoS Biol.">
        <title>Macronuclear genome sequence of the ciliate Tetrahymena thermophila, a model eukaryote.</title>
        <authorList>
            <person name="Eisen J.A."/>
            <person name="Coyne R.S."/>
            <person name="Wu M."/>
            <person name="Wu D."/>
            <person name="Thiagarajan M."/>
            <person name="Wortman J.R."/>
            <person name="Badger J.H."/>
            <person name="Ren Q."/>
            <person name="Amedeo P."/>
            <person name="Jones K.M."/>
            <person name="Tallon L.J."/>
            <person name="Delcher A.L."/>
            <person name="Salzberg S.L."/>
            <person name="Silva J.C."/>
            <person name="Haas B.J."/>
            <person name="Majoros W.H."/>
            <person name="Farzad M."/>
            <person name="Carlton J.M."/>
            <person name="Smith R.K. Jr."/>
            <person name="Garg J."/>
            <person name="Pearlman R.E."/>
            <person name="Karrer K.M."/>
            <person name="Sun L."/>
            <person name="Manning G."/>
            <person name="Elde N.C."/>
            <person name="Turkewitz A.P."/>
            <person name="Asai D.J."/>
            <person name="Wilkes D.E."/>
            <person name="Wang Y."/>
            <person name="Cai H."/>
            <person name="Collins K."/>
            <person name="Stewart B.A."/>
            <person name="Lee S.R."/>
            <person name="Wilamowska K."/>
            <person name="Weinberg Z."/>
            <person name="Ruzzo W.L."/>
            <person name="Wloga D."/>
            <person name="Gaertig J."/>
            <person name="Frankel J."/>
            <person name="Tsao C.-C."/>
            <person name="Gorovsky M.A."/>
            <person name="Keeling P.J."/>
            <person name="Waller R.F."/>
            <person name="Patron N.J."/>
            <person name="Cherry J.M."/>
            <person name="Stover N.A."/>
            <person name="Krieger C.J."/>
            <person name="del Toro C."/>
            <person name="Ryder H.F."/>
            <person name="Williamson S.C."/>
            <person name="Barbeau R.A."/>
            <person name="Hamilton E.P."/>
            <person name="Orias E."/>
        </authorList>
    </citation>
    <scope>NUCLEOTIDE SEQUENCE [LARGE SCALE GENOMIC DNA]</scope>
    <source>
        <strain evidence="4">SB210</strain>
    </source>
</reference>
<name>Q24FC1_TETTS</name>
<dbReference type="Gene3D" id="3.40.50.300">
    <property type="entry name" value="P-loop containing nucleotide triphosphate hydrolases"/>
    <property type="match status" value="1"/>
</dbReference>
<gene>
    <name evidence="3" type="ORF">TTHERM_00865420</name>
</gene>
<keyword evidence="4" id="KW-1185">Reference proteome</keyword>
<dbReference type="RefSeq" id="XP_001026782.1">
    <property type="nucleotide sequence ID" value="XM_001026782.1"/>
</dbReference>
<accession>Q24FC1</accession>
<dbReference type="Pfam" id="PF00006">
    <property type="entry name" value="ATP-synt_ab"/>
    <property type="match status" value="1"/>
</dbReference>
<dbReference type="Proteomes" id="UP000009168">
    <property type="component" value="Unassembled WGS sequence"/>
</dbReference>
<evidence type="ECO:0000313" key="3">
    <source>
        <dbReference type="EMBL" id="EAS06537.1"/>
    </source>
</evidence>
<sequence>MNNLLLLQSIKNLTKGVAQRQRLFAKRYANILSLSNQIQYRFCAQKPTGSTQEEDSSLYALNNKIYEIKDNAQTGQIVKSKNDIIYFTNFEKSRLKLKSLIQLENDAQKQALVLSLNEKISSALCLNRIDHNQNYLDQSIKLENPNGLKLQLNGKQICGKVINYRGEVIKEFSPQPIQEGEVANKQSENHNDFDVEFTLLDYKEHLILHQKRLTSKRQLYTGNISVDMTQPICQGNFVILNGDLNTGKSHLASEMIKQNCALNPNTVGIFVTQHFSTAEKVLSELQSNEHSKNNFIIVSPQNEETAGMAEKYLSPFTALHLARKIQQEQSKDVIIIYDNIYDHLYSENLIFGQIDMPSGFKSVLKELFSMSGYYGDRNGSISSICIFDSNRAAEKYQKETQKLYQEAESYADVIVDFTLNDPLYRQTRPKIQLKGKKLFSKPKWQNNLYLEVAKELHQVLIDLQQQSKEIQLKNDLKITVEPWDYYLYYDSKYFMKLLVSSNYFTPIEQIVFVKFIVKCIHEETISQFKETPQELTKSFMKFCKEFKEFNKQDIFSYIQNEFNYNDNEIQPNTLDNLQHCVLRLYELFIMHCKMNDKLLPFKKDYFN</sequence>
<dbReference type="OMA" id="YIMEHIN"/>
<dbReference type="GeneID" id="7832144"/>
<dbReference type="InParanoid" id="Q24FC1"/>
<organism evidence="3 4">
    <name type="scientific">Tetrahymena thermophila (strain SB210)</name>
    <dbReference type="NCBI Taxonomy" id="312017"/>
    <lineage>
        <taxon>Eukaryota</taxon>
        <taxon>Sar</taxon>
        <taxon>Alveolata</taxon>
        <taxon>Ciliophora</taxon>
        <taxon>Intramacronucleata</taxon>
        <taxon>Oligohymenophorea</taxon>
        <taxon>Hymenostomatida</taxon>
        <taxon>Tetrahymenina</taxon>
        <taxon>Tetrahymenidae</taxon>
        <taxon>Tetrahymena</taxon>
    </lineage>
</organism>
<dbReference type="SUPFAM" id="SSF52540">
    <property type="entry name" value="P-loop containing nucleoside triphosphate hydrolases"/>
    <property type="match status" value="1"/>
</dbReference>
<protein>
    <submittedName>
        <fullName evidence="3">ATP synthase alpha subunit, nucleotide-binding domain protein</fullName>
    </submittedName>
</protein>
<proteinExistence type="inferred from homology"/>
<dbReference type="InterPro" id="IPR027417">
    <property type="entry name" value="P-loop_NTPase"/>
</dbReference>
<dbReference type="InterPro" id="IPR000194">
    <property type="entry name" value="ATPase_F1/V1/A1_a/bsu_nucl-bd"/>
</dbReference>
<dbReference type="KEGG" id="tet:TTHERM_00865420"/>
<dbReference type="GO" id="GO:0005524">
    <property type="term" value="F:ATP binding"/>
    <property type="evidence" value="ECO:0007669"/>
    <property type="project" value="InterPro"/>
</dbReference>